<gene>
    <name evidence="8 10" type="primary">vapC</name>
    <name evidence="11" type="ORF">GUH15_23200</name>
    <name evidence="10" type="ORF">XAC3562_1930002</name>
</gene>
<dbReference type="GO" id="GO:0090729">
    <property type="term" value="F:toxin activity"/>
    <property type="evidence" value="ECO:0007669"/>
    <property type="project" value="UniProtKB-KW"/>
</dbReference>
<keyword evidence="4 8" id="KW-0479">Metal-binding</keyword>
<dbReference type="AlphaFoldDB" id="A0A0U3BFP3"/>
<dbReference type="Proteomes" id="UP000653002">
    <property type="component" value="Unassembled WGS sequence"/>
</dbReference>
<organism evidence="10 12">
    <name type="scientific">Xanthomonas citri pv. citri</name>
    <dbReference type="NCBI Taxonomy" id="611301"/>
    <lineage>
        <taxon>Bacteria</taxon>
        <taxon>Pseudomonadati</taxon>
        <taxon>Pseudomonadota</taxon>
        <taxon>Gammaproteobacteria</taxon>
        <taxon>Lysobacterales</taxon>
        <taxon>Lysobacteraceae</taxon>
        <taxon>Xanthomonas</taxon>
    </lineage>
</organism>
<keyword evidence="12" id="KW-1185">Reference proteome</keyword>
<reference evidence="11" key="2">
    <citation type="submission" date="2020-01" db="EMBL/GenBank/DDBJ databases">
        <authorList>
            <person name="Richard D."/>
        </authorList>
    </citation>
    <scope>NUCLEOTIDE SEQUENCE</scope>
    <source>
        <strain evidence="11">JP541</strain>
    </source>
</reference>
<dbReference type="KEGG" id="xcm:J164_00100"/>
<dbReference type="HAMAP" id="MF_00265">
    <property type="entry name" value="VapC_Nob1"/>
    <property type="match status" value="1"/>
</dbReference>
<dbReference type="GO" id="GO:0004540">
    <property type="term" value="F:RNA nuclease activity"/>
    <property type="evidence" value="ECO:0007669"/>
    <property type="project" value="InterPro"/>
</dbReference>
<dbReference type="GO" id="GO:0000287">
    <property type="term" value="F:magnesium ion binding"/>
    <property type="evidence" value="ECO:0007669"/>
    <property type="project" value="UniProtKB-UniRule"/>
</dbReference>
<comment type="similarity">
    <text evidence="7 8">Belongs to the PINc/VapC protein family.</text>
</comment>
<dbReference type="PANTHER" id="PTHR33653:SF1">
    <property type="entry name" value="RIBONUCLEASE VAPC2"/>
    <property type="match status" value="1"/>
</dbReference>
<sequence length="133" mass="14627">MKRYMLDTNTVSHLVKSHPAVSRRVIEVPMTALCMSAITGGELMFGLAKVPDAKRLQQAVMELLRRVDVLPWDGAVMERYGSVRADLEKQGKALGSLDMLIAAHALETDSVLVTNDAAFSRVVGLTVEDWTRS</sequence>
<evidence type="ECO:0000256" key="2">
    <source>
        <dbReference type="ARBA" id="ARBA00022649"/>
    </source>
</evidence>
<dbReference type="KEGG" id="xcw:J162_00100"/>
<dbReference type="OMA" id="IVVACEL"/>
<comment type="cofactor">
    <cofactor evidence="1 8">
        <name>Mg(2+)</name>
        <dbReference type="ChEBI" id="CHEBI:18420"/>
    </cofactor>
</comment>
<evidence type="ECO:0000313" key="12">
    <source>
        <dbReference type="Proteomes" id="UP000052230"/>
    </source>
</evidence>
<dbReference type="Proteomes" id="UP000052230">
    <property type="component" value="Unassembled WGS sequence"/>
</dbReference>
<keyword evidence="3 8" id="KW-0540">Nuclease</keyword>
<evidence type="ECO:0000256" key="5">
    <source>
        <dbReference type="ARBA" id="ARBA00022801"/>
    </source>
</evidence>
<dbReference type="EC" id="3.1.-.-" evidence="8"/>
<dbReference type="InterPro" id="IPR002716">
    <property type="entry name" value="PIN_dom"/>
</dbReference>
<reference evidence="10 12" key="1">
    <citation type="submission" date="2014-09" db="EMBL/GenBank/DDBJ databases">
        <authorList>
            <person name="Regsiter A."/>
        </authorList>
    </citation>
    <scope>NUCLEOTIDE SEQUENCE [LARGE SCALE GENOMIC DNA]</scope>
</reference>
<dbReference type="InterPro" id="IPR022907">
    <property type="entry name" value="VapC_family"/>
</dbReference>
<dbReference type="KEGG" id="xcf:J172_00093"/>
<dbReference type="GeneID" id="66909209"/>
<dbReference type="Pfam" id="PF01850">
    <property type="entry name" value="PIN"/>
    <property type="match status" value="1"/>
</dbReference>
<comment type="function">
    <text evidence="8">Toxic component of a toxin-antitoxin (TA) system. An RNase.</text>
</comment>
<keyword evidence="2 8" id="KW-1277">Toxin-antitoxin system</keyword>
<feature type="binding site" evidence="8">
    <location>
        <position position="98"/>
    </location>
    <ligand>
        <name>Mg(2+)</name>
        <dbReference type="ChEBI" id="CHEBI:18420"/>
    </ligand>
</feature>
<keyword evidence="5 8" id="KW-0378">Hydrolase</keyword>
<accession>A0A0U3BFP3</accession>
<feature type="binding site" evidence="8">
    <location>
        <position position="7"/>
    </location>
    <ligand>
        <name>Mg(2+)</name>
        <dbReference type="ChEBI" id="CHEBI:18420"/>
    </ligand>
</feature>
<evidence type="ECO:0000256" key="4">
    <source>
        <dbReference type="ARBA" id="ARBA00022723"/>
    </source>
</evidence>
<evidence type="ECO:0000313" key="11">
    <source>
        <dbReference type="EMBL" id="MBD4338906.1"/>
    </source>
</evidence>
<dbReference type="GO" id="GO:0016787">
    <property type="term" value="F:hydrolase activity"/>
    <property type="evidence" value="ECO:0007669"/>
    <property type="project" value="UniProtKB-KW"/>
</dbReference>
<dbReference type="InterPro" id="IPR029060">
    <property type="entry name" value="PIN-like_dom_sf"/>
</dbReference>
<evidence type="ECO:0000256" key="1">
    <source>
        <dbReference type="ARBA" id="ARBA00001946"/>
    </source>
</evidence>
<dbReference type="InterPro" id="IPR050556">
    <property type="entry name" value="Type_II_TA_system_RNase"/>
</dbReference>
<name>A0A0U3BFP3_XANCI</name>
<protein>
    <recommendedName>
        <fullName evidence="8">Ribonuclease VapC</fullName>
        <shortName evidence="8">RNase VapC</shortName>
        <ecNumber evidence="8">3.1.-.-</ecNumber>
    </recommendedName>
    <alternativeName>
        <fullName evidence="8">Toxin VapC</fullName>
    </alternativeName>
</protein>
<keyword evidence="8" id="KW-0800">Toxin</keyword>
<evidence type="ECO:0000259" key="9">
    <source>
        <dbReference type="Pfam" id="PF01850"/>
    </source>
</evidence>
<dbReference type="PANTHER" id="PTHR33653">
    <property type="entry name" value="RIBONUCLEASE VAPC2"/>
    <property type="match status" value="1"/>
</dbReference>
<dbReference type="KEGG" id="xcr:J163_00100"/>
<dbReference type="RefSeq" id="WP_011053002.1">
    <property type="nucleotide sequence ID" value="NZ_CM007621.1"/>
</dbReference>
<dbReference type="EMBL" id="CCXZ01000105">
    <property type="protein sequence ID" value="CEG15372.1"/>
    <property type="molecule type" value="Genomic_DNA"/>
</dbReference>
<feature type="domain" description="PIN" evidence="9">
    <location>
        <begin position="4"/>
        <end position="123"/>
    </location>
</feature>
<evidence type="ECO:0000256" key="8">
    <source>
        <dbReference type="HAMAP-Rule" id="MF_00265"/>
    </source>
</evidence>
<keyword evidence="6 8" id="KW-0460">Magnesium</keyword>
<dbReference type="Gene3D" id="3.40.50.1010">
    <property type="entry name" value="5'-nuclease"/>
    <property type="match status" value="1"/>
</dbReference>
<dbReference type="CDD" id="cd18740">
    <property type="entry name" value="PIN_VapC4-5_FitB-like"/>
    <property type="match status" value="1"/>
</dbReference>
<evidence type="ECO:0000256" key="7">
    <source>
        <dbReference type="ARBA" id="ARBA00038093"/>
    </source>
</evidence>
<dbReference type="SUPFAM" id="SSF88723">
    <property type="entry name" value="PIN domain-like"/>
    <property type="match status" value="1"/>
</dbReference>
<dbReference type="EMBL" id="JAABFR010001809">
    <property type="protein sequence ID" value="MBD4338906.1"/>
    <property type="molecule type" value="Genomic_DNA"/>
</dbReference>
<dbReference type="KEGG" id="xcu:J159_00101"/>
<evidence type="ECO:0000256" key="3">
    <source>
        <dbReference type="ARBA" id="ARBA00022722"/>
    </source>
</evidence>
<proteinExistence type="inferred from homology"/>
<evidence type="ECO:0000256" key="6">
    <source>
        <dbReference type="ARBA" id="ARBA00022842"/>
    </source>
</evidence>
<comment type="caution">
    <text evidence="10">The sequence shown here is derived from an EMBL/GenBank/DDBJ whole genome shotgun (WGS) entry which is preliminary data.</text>
</comment>
<evidence type="ECO:0000313" key="10">
    <source>
        <dbReference type="EMBL" id="CEG15372.1"/>
    </source>
</evidence>
<dbReference type="KEGG" id="xcn:J169_00097"/>